<evidence type="ECO:0000256" key="1">
    <source>
        <dbReference type="ARBA" id="ARBA00022729"/>
    </source>
</evidence>
<evidence type="ECO:0000256" key="4">
    <source>
        <dbReference type="SAM" id="SignalP"/>
    </source>
</evidence>
<dbReference type="InterPro" id="IPR006558">
    <property type="entry name" value="LamG-like"/>
</dbReference>
<evidence type="ECO:0000256" key="3">
    <source>
        <dbReference type="SAM" id="MobiDB-lite"/>
    </source>
</evidence>
<dbReference type="PANTHER" id="PTHR42535">
    <property type="entry name" value="OOKINETE PROTEIN, PUTATIVE-RELATED"/>
    <property type="match status" value="1"/>
</dbReference>
<dbReference type="Pfam" id="PF13385">
    <property type="entry name" value="Laminin_G_3"/>
    <property type="match status" value="1"/>
</dbReference>
<dbReference type="SMART" id="SM00560">
    <property type="entry name" value="LamGL"/>
    <property type="match status" value="1"/>
</dbReference>
<keyword evidence="2" id="KW-1015">Disulfide bond</keyword>
<reference evidence="6 7" key="1">
    <citation type="submission" date="2018-10" db="EMBL/GenBank/DDBJ databases">
        <title>Genomic Encyclopedia of Archaeal and Bacterial Type Strains, Phase II (KMG-II): from individual species to whole genera.</title>
        <authorList>
            <person name="Goeker M."/>
        </authorList>
    </citation>
    <scope>NUCLEOTIDE SEQUENCE [LARGE SCALE GENOMIC DNA]</scope>
    <source>
        <strain evidence="6 7">DSM 29537</strain>
    </source>
</reference>
<dbReference type="Proteomes" id="UP000277579">
    <property type="component" value="Unassembled WGS sequence"/>
</dbReference>
<organism evidence="6 7">
    <name type="scientific">Flavobacterium endophyticum</name>
    <dbReference type="NCBI Taxonomy" id="1540163"/>
    <lineage>
        <taxon>Bacteria</taxon>
        <taxon>Pseudomonadati</taxon>
        <taxon>Bacteroidota</taxon>
        <taxon>Flavobacteriia</taxon>
        <taxon>Flavobacteriales</taxon>
        <taxon>Flavobacteriaceae</taxon>
        <taxon>Flavobacterium</taxon>
    </lineage>
</organism>
<evidence type="ECO:0000313" key="6">
    <source>
        <dbReference type="EMBL" id="RKS25638.1"/>
    </source>
</evidence>
<feature type="domain" description="LamG-like jellyroll fold" evidence="5">
    <location>
        <begin position="728"/>
        <end position="853"/>
    </location>
</feature>
<feature type="chain" id="PRO_5019780962" evidence="4">
    <location>
        <begin position="27"/>
        <end position="1548"/>
    </location>
</feature>
<keyword evidence="7" id="KW-1185">Reference proteome</keyword>
<dbReference type="Gene3D" id="2.60.120.200">
    <property type="match status" value="1"/>
</dbReference>
<dbReference type="GO" id="GO:0005975">
    <property type="term" value="P:carbohydrate metabolic process"/>
    <property type="evidence" value="ECO:0007669"/>
    <property type="project" value="UniProtKB-ARBA"/>
</dbReference>
<dbReference type="NCBIfam" id="TIGR04183">
    <property type="entry name" value="Por_Secre_tail"/>
    <property type="match status" value="1"/>
</dbReference>
<feature type="compositionally biased region" description="Gly residues" evidence="3">
    <location>
        <begin position="183"/>
        <end position="196"/>
    </location>
</feature>
<dbReference type="SUPFAM" id="SSF49899">
    <property type="entry name" value="Concanavalin A-like lectins/glucanases"/>
    <property type="match status" value="1"/>
</dbReference>
<accession>A0A495MJM7</accession>
<evidence type="ECO:0000313" key="7">
    <source>
        <dbReference type="Proteomes" id="UP000277579"/>
    </source>
</evidence>
<comment type="caution">
    <text evidence="6">The sequence shown here is derived from an EMBL/GenBank/DDBJ whole genome shotgun (WGS) entry which is preliminary data.</text>
</comment>
<dbReference type="InterPro" id="IPR026444">
    <property type="entry name" value="Secre_tail"/>
</dbReference>
<dbReference type="PANTHER" id="PTHR42535:SF2">
    <property type="entry name" value="CHROMOSOME UNDETERMINED SCAFFOLD_146, WHOLE GENOME SHOTGUN SEQUENCE"/>
    <property type="match status" value="1"/>
</dbReference>
<sequence>MKKTYLLGCKLALTLFLVLLTSVSYSQNQTFTSSGTFTVPVGVTSITVEAWGGGGKGGTRTNNSGGAGGGGGGAYVRSVLTVVPTTSYTVTVGGGSTSTAAGGDSWFGSNTLLLAKGGESVANNTTGGGNGGAAGASIGDFKRSGGNGANGSALITLYGGGGGSSAGTALDGVSGNTANGGTAPAGGGNGGAGVGSGTQNAGGTDGSNPGGGGGGAKKTSGSSNRNGGDGANGQVIITYTLPNGPGGVTSALQLWLRADLVNGTSTVTDNTNVTSWQTQAMGSNATVHTAGQEPKYKNNQTDNVNFNAVIDFDNISTEASSSYNYALAGQQYLGGSTGYYTQDVFVVVIPNVTVNSSFGSMDIFCADSDTSTQTNDATGVGFGAYSQRFNNEVLSYAYNTSSGLGNGYGVAETSTSKTYSNVGIINTRNNSGSTAQELFYNGLNVVNTTSTGTFMNLSNGKYWIGRSEGWKATLDGRVAEIITFSSRKNDASERIKIESYLAIKYGITMGVNGTSQNYVNSDGTVIWNTTANTGFNWNIAGIGRDDLSKLNQKQSRSVNLATDVAIGLGEVAATNTANATTFSTNKDYLVWGCNNGSFASSGTTTNVNLGGLTTSFISGNRKWKIVETGTDVGQTVVSLPKSSLTSNFTKTATQEYVLIVSSSSAFGSNDIVDIIPLTDTGSNYEAWYDFDSTKYFSFGVANQFDSKYRLDNQAGDFVLGEKNINLNSSFTVSGWIRHTSGGGAVLAKNGAYQFYINASNKLVGNWNGADRITSTTSINNGKWHYVAVSFASGTANLYIDGVLDATASSLPTPVSNTANFSIGAVWQGKSTITSTFSGDIDEIRIWNNALTSTQIRFVMNQEIEKTGTATNGRTIPSTITKNDISIIPWNNLQAYYDLNTFYGTSIKDKSDNNRWARIKYLTVDKNIVGTQTAPMPYVSTTDGAWATIATWTNGTLQELPNNVSIVNSSIPVDWNIVQTSHNVTSVGNKTVLGLIVSNNTLSAQNDTKLEVSHYLKVNGKIDLVGKSQLLQTLNSDLDPTSSGSLERDQQGTSNKYNYNYWCSPVGNPNSTTNNNNYTVNSVLRDGTTTTPQTILWTSANDAIAGSPITLSNKWIYKFQSSSNNYANWIYVGHTGALKAAQGFTMKGSAAATPNQNYTFVGKPNNGKIQYSIGPNLLNLAGNPYASALDATAFINDNLTSTTGTLYFWDHFGGETHVLLSYLGGYAARNLVGGVVAMSQPELEDIGPGSKAPNRYVPVGQGFFVTSSNIGGDMIFNNNQRQFAKENHADSNAMFRNGNRTIPHANHFENNSENLGEDPDNFIKIRLGFDSRNNYHRQILLGFMNENASREIEPGYDAIHIDSQVNDMYFIHNGTKLVIQGDGYFNTDNIYPLAVKADAAGNVKFMLDKVENLDEDQEVYIFDNMTGIYHSIKNNVFQVNLDAGLHDRRFSLRFSTTENLGTVDHGLEEGIDIAFTSNNNTLHIKNKLLDTTITSIEAYTLLGQNLRSWNVENEIQQNIQIPISNLSTGAYIVKVKTTKGDLSTKIIVR</sequence>
<dbReference type="EMBL" id="RBLC01000001">
    <property type="protein sequence ID" value="RKS25638.1"/>
    <property type="molecule type" value="Genomic_DNA"/>
</dbReference>
<gene>
    <name evidence="6" type="ORF">CLV94_0676</name>
</gene>
<proteinExistence type="predicted"/>
<name>A0A495MJM7_9FLAO</name>
<dbReference type="InterPro" id="IPR058515">
    <property type="entry name" value="DUF8202"/>
</dbReference>
<evidence type="ECO:0000259" key="5">
    <source>
        <dbReference type="SMART" id="SM00560"/>
    </source>
</evidence>
<dbReference type="Pfam" id="PF21722">
    <property type="entry name" value="Gly_rich_2"/>
    <property type="match status" value="1"/>
</dbReference>
<protein>
    <submittedName>
        <fullName evidence="6">Putative secreted protein (Por secretion system target)</fullName>
    </submittedName>
</protein>
<dbReference type="RefSeq" id="WP_121375021.1">
    <property type="nucleotide sequence ID" value="NZ_RBLC01000001.1"/>
</dbReference>
<dbReference type="Pfam" id="PF26628">
    <property type="entry name" value="DUF8202"/>
    <property type="match status" value="1"/>
</dbReference>
<dbReference type="InterPro" id="IPR049304">
    <property type="entry name" value="Gly_rich_dom"/>
</dbReference>
<dbReference type="GO" id="GO:0004553">
    <property type="term" value="F:hydrolase activity, hydrolyzing O-glycosyl compounds"/>
    <property type="evidence" value="ECO:0007669"/>
    <property type="project" value="UniProtKB-ARBA"/>
</dbReference>
<keyword evidence="1 4" id="KW-0732">Signal</keyword>
<feature type="region of interest" description="Disordered" evidence="3">
    <location>
        <begin position="181"/>
        <end position="229"/>
    </location>
</feature>
<dbReference type="InterPro" id="IPR013320">
    <property type="entry name" value="ConA-like_dom_sf"/>
</dbReference>
<feature type="signal peptide" evidence="4">
    <location>
        <begin position="1"/>
        <end position="26"/>
    </location>
</feature>
<dbReference type="OrthoDB" id="2582440at2"/>
<feature type="compositionally biased region" description="Gly residues" evidence="3">
    <location>
        <begin position="203"/>
        <end position="216"/>
    </location>
</feature>
<evidence type="ECO:0000256" key="2">
    <source>
        <dbReference type="ARBA" id="ARBA00023157"/>
    </source>
</evidence>